<evidence type="ECO:0000256" key="1">
    <source>
        <dbReference type="SAM" id="MobiDB-lite"/>
    </source>
</evidence>
<sequence>MVWRSGSLLLASALLAAGPAAGLQRLTDEEDPLALARVIRDEIASPEDEYDIPFEIALTRGQLSDAEDPTGQLLANSEGQQSAQCEPEKRAKVAEGFLETFNRDYKPRFAAAFKGVKESAYLTVGDWRFKQMFRNFMVHAHNLTCGTSDHIVAVNVGLDKASYNECQAVAKGIVQPSNVGSKGKFELRCIDISGWLPKELFAESAAQAWSCAYNMVLWTKPHIIQAAVEAAEQPVMMIDTDVILHQNVLKIAPGVLAACKGCIAITGREYASEHRQNTGTVYAGKAGLPLLREWSRVDPEFLNAKEGDQSAMQHLMQTNSDLQKQLAVFSLTEVGECGIPGSHATHYNCLTGKKVNMEMRGHWDTRLYREPAQLRCRLPSDPVEVTLDTGATKGTKDLMMPSRPHRIIGGRPEGAANASSRLRFKGATSCNTMVCDGNPAKHAIDGFVSTIAGVNNLNMWTGDLGKVMQVARVEVTFESCICEAQDSMLLEVSSDNVSWKSYGSVGELTVWEGNREVAFERPLNARYIRVRPSASYTSKPRRHDKFFALREVEAFGMSELLQEAPERPLTPLERRQQKKNRRERAERRRRFGWLR</sequence>
<feature type="compositionally biased region" description="Basic residues" evidence="1">
    <location>
        <begin position="576"/>
        <end position="595"/>
    </location>
</feature>
<evidence type="ECO:0000313" key="4">
    <source>
        <dbReference type="EMBL" id="CAK0820901.1"/>
    </source>
</evidence>
<dbReference type="InterPro" id="IPR000421">
    <property type="entry name" value="FA58C"/>
</dbReference>
<feature type="region of interest" description="Disordered" evidence="1">
    <location>
        <begin position="566"/>
        <end position="595"/>
    </location>
</feature>
<dbReference type="PROSITE" id="PS50022">
    <property type="entry name" value="FA58C_3"/>
    <property type="match status" value="1"/>
</dbReference>
<feature type="chain" id="PRO_5046532375" description="F5/8 type C domain-containing protein" evidence="2">
    <location>
        <begin position="23"/>
        <end position="595"/>
    </location>
</feature>
<dbReference type="EMBL" id="CAUYUJ010007480">
    <property type="protein sequence ID" value="CAK0820901.1"/>
    <property type="molecule type" value="Genomic_DNA"/>
</dbReference>
<accession>A0ABN9RRK0</accession>
<evidence type="ECO:0000313" key="5">
    <source>
        <dbReference type="Proteomes" id="UP001189429"/>
    </source>
</evidence>
<dbReference type="Proteomes" id="UP001189429">
    <property type="component" value="Unassembled WGS sequence"/>
</dbReference>
<evidence type="ECO:0000256" key="2">
    <source>
        <dbReference type="SAM" id="SignalP"/>
    </source>
</evidence>
<organism evidence="4 5">
    <name type="scientific">Prorocentrum cordatum</name>
    <dbReference type="NCBI Taxonomy" id="2364126"/>
    <lineage>
        <taxon>Eukaryota</taxon>
        <taxon>Sar</taxon>
        <taxon>Alveolata</taxon>
        <taxon>Dinophyceae</taxon>
        <taxon>Prorocentrales</taxon>
        <taxon>Prorocentraceae</taxon>
        <taxon>Prorocentrum</taxon>
    </lineage>
</organism>
<comment type="caution">
    <text evidence="4">The sequence shown here is derived from an EMBL/GenBank/DDBJ whole genome shotgun (WGS) entry which is preliminary data.</text>
</comment>
<dbReference type="Pfam" id="PF03407">
    <property type="entry name" value="Nucleotid_trans"/>
    <property type="match status" value="1"/>
</dbReference>
<evidence type="ECO:0000259" key="3">
    <source>
        <dbReference type="PROSITE" id="PS50022"/>
    </source>
</evidence>
<dbReference type="Pfam" id="PF00754">
    <property type="entry name" value="F5_F8_type_C"/>
    <property type="match status" value="1"/>
</dbReference>
<keyword evidence="5" id="KW-1185">Reference proteome</keyword>
<proteinExistence type="predicted"/>
<gene>
    <name evidence="4" type="ORF">PCOR1329_LOCUS22396</name>
</gene>
<reference evidence="4" key="1">
    <citation type="submission" date="2023-10" db="EMBL/GenBank/DDBJ databases">
        <authorList>
            <person name="Chen Y."/>
            <person name="Shah S."/>
            <person name="Dougan E. K."/>
            <person name="Thang M."/>
            <person name="Chan C."/>
        </authorList>
    </citation>
    <scope>NUCLEOTIDE SEQUENCE [LARGE SCALE GENOMIC DNA]</scope>
</reference>
<keyword evidence="2" id="KW-0732">Signal</keyword>
<name>A0ABN9RRK0_9DINO</name>
<feature type="domain" description="F5/8 type C" evidence="3">
    <location>
        <begin position="463"/>
        <end position="549"/>
    </location>
</feature>
<dbReference type="InterPro" id="IPR005069">
    <property type="entry name" value="Nucl-diP-sugar_transferase"/>
</dbReference>
<protein>
    <recommendedName>
        <fullName evidence="3">F5/8 type C domain-containing protein</fullName>
    </recommendedName>
</protein>
<dbReference type="Gene3D" id="2.60.120.260">
    <property type="entry name" value="Galactose-binding domain-like"/>
    <property type="match status" value="1"/>
</dbReference>
<feature type="signal peptide" evidence="2">
    <location>
        <begin position="1"/>
        <end position="22"/>
    </location>
</feature>
<dbReference type="InterPro" id="IPR008979">
    <property type="entry name" value="Galactose-bd-like_sf"/>
</dbReference>
<dbReference type="SUPFAM" id="SSF49785">
    <property type="entry name" value="Galactose-binding domain-like"/>
    <property type="match status" value="1"/>
</dbReference>